<evidence type="ECO:0000259" key="8">
    <source>
        <dbReference type="Pfam" id="PF01171"/>
    </source>
</evidence>
<comment type="catalytic activity">
    <reaction evidence="6 7">
        <text>cytidine(34) in tRNA(Ile2) + L-lysine + ATP = lysidine(34) in tRNA(Ile2) + AMP + diphosphate + H(+)</text>
        <dbReference type="Rhea" id="RHEA:43744"/>
        <dbReference type="Rhea" id="RHEA-COMP:10625"/>
        <dbReference type="Rhea" id="RHEA-COMP:10670"/>
        <dbReference type="ChEBI" id="CHEBI:15378"/>
        <dbReference type="ChEBI" id="CHEBI:30616"/>
        <dbReference type="ChEBI" id="CHEBI:32551"/>
        <dbReference type="ChEBI" id="CHEBI:33019"/>
        <dbReference type="ChEBI" id="CHEBI:82748"/>
        <dbReference type="ChEBI" id="CHEBI:83665"/>
        <dbReference type="ChEBI" id="CHEBI:456215"/>
        <dbReference type="EC" id="6.3.4.19"/>
    </reaction>
</comment>
<keyword evidence="4 7" id="KW-0547">Nucleotide-binding</keyword>
<gene>
    <name evidence="7 10" type="primary">tilS</name>
    <name evidence="10" type="ORF">EF294_19865</name>
</gene>
<keyword evidence="11" id="KW-1185">Reference proteome</keyword>
<dbReference type="EMBL" id="RKMH01000020">
    <property type="protein sequence ID" value="RPA57024.1"/>
    <property type="molecule type" value="Genomic_DNA"/>
</dbReference>
<dbReference type="GO" id="GO:0005737">
    <property type="term" value="C:cytoplasm"/>
    <property type="evidence" value="ECO:0007669"/>
    <property type="project" value="UniProtKB-SubCell"/>
</dbReference>
<protein>
    <recommendedName>
        <fullName evidence="7">tRNA(Ile)-lysidine synthase</fullName>
        <ecNumber evidence="7">6.3.4.19</ecNumber>
    </recommendedName>
    <alternativeName>
        <fullName evidence="7">tRNA(Ile)-2-lysyl-cytidine synthase</fullName>
    </alternativeName>
    <alternativeName>
        <fullName evidence="7">tRNA(Ile)-lysidine synthetase</fullName>
    </alternativeName>
</protein>
<evidence type="ECO:0000313" key="11">
    <source>
        <dbReference type="Proteomes" id="UP000267536"/>
    </source>
</evidence>
<evidence type="ECO:0000256" key="2">
    <source>
        <dbReference type="ARBA" id="ARBA00022598"/>
    </source>
</evidence>
<dbReference type="HAMAP" id="MF_01161">
    <property type="entry name" value="tRNA_Ile_lys_synt"/>
    <property type="match status" value="1"/>
</dbReference>
<feature type="domain" description="tRNA(Ile)-lysidine/2-thiocytidine synthase N-terminal" evidence="8">
    <location>
        <begin position="24"/>
        <end position="191"/>
    </location>
</feature>
<evidence type="ECO:0000259" key="9">
    <source>
        <dbReference type="Pfam" id="PF09179"/>
    </source>
</evidence>
<proteinExistence type="inferred from homology"/>
<dbReference type="GO" id="GO:0005524">
    <property type="term" value="F:ATP binding"/>
    <property type="evidence" value="ECO:0007669"/>
    <property type="project" value="UniProtKB-UniRule"/>
</dbReference>
<sequence length="316" mass="33008">MDNAGALIRAVERFGADHLGSHRQVCVGLSGGPDSLALTAAAVRAGFEVRALVIDHRLQRGSAHIADAAAEAARRLGARAQVIEVSVGTAGGMEAAARTARYAALAEARDGCPVLLGHTADDQAETVLLGLARGSGARSIAGMRAWSAPWGRPLLGIRRAQTVGVCTELGLAPHADAHNSDRRFTRVRLRSEVLPLLDDVVHGGVVEALCRTADALRADTDALDALAEEYYRAARTDSGLAIKGVRDLAAAVRTRVIRRWLLDVGATGLTSRVIGAVDVLAVGWHGQGGVAIGGDGGFRREVVRVGDVLAVRDSPR</sequence>
<evidence type="ECO:0000256" key="4">
    <source>
        <dbReference type="ARBA" id="ARBA00022741"/>
    </source>
</evidence>
<comment type="function">
    <text evidence="7">Ligates lysine onto the cytidine present at position 34 of the AUA codon-specific tRNA(Ile) that contains the anticodon CAU, in an ATP-dependent manner. Cytidine is converted to lysidine, thus changing the amino acid specificity of the tRNA from methionine to isoleucine.</text>
</comment>
<evidence type="ECO:0000256" key="5">
    <source>
        <dbReference type="ARBA" id="ARBA00022840"/>
    </source>
</evidence>
<evidence type="ECO:0000256" key="3">
    <source>
        <dbReference type="ARBA" id="ARBA00022694"/>
    </source>
</evidence>
<evidence type="ECO:0000256" key="1">
    <source>
        <dbReference type="ARBA" id="ARBA00022490"/>
    </source>
</evidence>
<dbReference type="Pfam" id="PF09179">
    <property type="entry name" value="TilS"/>
    <property type="match status" value="1"/>
</dbReference>
<accession>A0A3N4GVM2</accession>
<dbReference type="GO" id="GO:0032267">
    <property type="term" value="F:tRNA(Ile)-lysidine synthase activity"/>
    <property type="evidence" value="ECO:0007669"/>
    <property type="project" value="UniProtKB-EC"/>
</dbReference>
<dbReference type="EC" id="6.3.4.19" evidence="7"/>
<dbReference type="PANTHER" id="PTHR43033:SF1">
    <property type="entry name" value="TRNA(ILE)-LYSIDINE SYNTHASE-RELATED"/>
    <property type="match status" value="1"/>
</dbReference>
<comment type="domain">
    <text evidence="7">The N-terminal region contains the highly conserved SGGXDS motif, predicted to be a P-loop motif involved in ATP binding.</text>
</comment>
<dbReference type="OrthoDB" id="5244702at2"/>
<comment type="caution">
    <text evidence="10">The sequence shown here is derived from an EMBL/GenBank/DDBJ whole genome shotgun (WGS) entry which is preliminary data.</text>
</comment>
<dbReference type="InterPro" id="IPR012795">
    <property type="entry name" value="tRNA_Ile_lys_synt_N"/>
</dbReference>
<dbReference type="InterPro" id="IPR014729">
    <property type="entry name" value="Rossmann-like_a/b/a_fold"/>
</dbReference>
<name>A0A3N4GVM2_9ACTN</name>
<organism evidence="10 11">
    <name type="scientific">Gordonia oryzae</name>
    <dbReference type="NCBI Taxonomy" id="2487349"/>
    <lineage>
        <taxon>Bacteria</taxon>
        <taxon>Bacillati</taxon>
        <taxon>Actinomycetota</taxon>
        <taxon>Actinomycetes</taxon>
        <taxon>Mycobacteriales</taxon>
        <taxon>Gordoniaceae</taxon>
        <taxon>Gordonia</taxon>
    </lineage>
</organism>
<dbReference type="RefSeq" id="WP_123932654.1">
    <property type="nucleotide sequence ID" value="NZ_JBPSDP010000014.1"/>
</dbReference>
<reference evidence="10 11" key="1">
    <citation type="submission" date="2018-11" db="EMBL/GenBank/DDBJ databases">
        <title>Draft genome sequence of Gordonia sp. RS15-1S isolated from rice stems.</title>
        <authorList>
            <person name="Muangham S."/>
        </authorList>
    </citation>
    <scope>NUCLEOTIDE SEQUENCE [LARGE SCALE GENOMIC DNA]</scope>
    <source>
        <strain evidence="10 11">RS15-1S</strain>
    </source>
</reference>
<comment type="subcellular location">
    <subcellularLocation>
        <location evidence="7">Cytoplasm</location>
    </subcellularLocation>
</comment>
<dbReference type="Gene3D" id="1.20.59.20">
    <property type="match status" value="1"/>
</dbReference>
<dbReference type="AlphaFoldDB" id="A0A3N4GVM2"/>
<dbReference type="PANTHER" id="PTHR43033">
    <property type="entry name" value="TRNA(ILE)-LYSIDINE SYNTHASE-RELATED"/>
    <property type="match status" value="1"/>
</dbReference>
<comment type="similarity">
    <text evidence="7">Belongs to the tRNA(Ile)-lysidine synthase family.</text>
</comment>
<dbReference type="CDD" id="cd01992">
    <property type="entry name" value="TilS_N"/>
    <property type="match status" value="1"/>
</dbReference>
<dbReference type="SUPFAM" id="SSF52402">
    <property type="entry name" value="Adenine nucleotide alpha hydrolases-like"/>
    <property type="match status" value="1"/>
</dbReference>
<dbReference type="Proteomes" id="UP000267536">
    <property type="component" value="Unassembled WGS sequence"/>
</dbReference>
<evidence type="ECO:0000256" key="7">
    <source>
        <dbReference type="HAMAP-Rule" id="MF_01161"/>
    </source>
</evidence>
<feature type="binding site" evidence="7">
    <location>
        <begin position="30"/>
        <end position="35"/>
    </location>
    <ligand>
        <name>ATP</name>
        <dbReference type="ChEBI" id="CHEBI:30616"/>
    </ligand>
</feature>
<evidence type="ECO:0000256" key="6">
    <source>
        <dbReference type="ARBA" id="ARBA00048539"/>
    </source>
</evidence>
<dbReference type="SUPFAM" id="SSF82829">
    <property type="entry name" value="MesJ substrate recognition domain-like"/>
    <property type="match status" value="1"/>
</dbReference>
<keyword evidence="1 7" id="KW-0963">Cytoplasm</keyword>
<keyword evidence="2 7" id="KW-0436">Ligase</keyword>
<dbReference type="InterPro" id="IPR015262">
    <property type="entry name" value="tRNA_Ile_lys_synt_subst-bd"/>
</dbReference>
<dbReference type="InterPro" id="IPR012094">
    <property type="entry name" value="tRNA_Ile_lys_synt"/>
</dbReference>
<feature type="domain" description="tRNA(Ile)-lysidine synthase substrate-binding" evidence="9">
    <location>
        <begin position="240"/>
        <end position="300"/>
    </location>
</feature>
<evidence type="ECO:0000313" key="10">
    <source>
        <dbReference type="EMBL" id="RPA57024.1"/>
    </source>
</evidence>
<keyword evidence="3 7" id="KW-0819">tRNA processing</keyword>
<dbReference type="Pfam" id="PF01171">
    <property type="entry name" value="ATP_bind_3"/>
    <property type="match status" value="1"/>
</dbReference>
<dbReference type="NCBIfam" id="TIGR02432">
    <property type="entry name" value="lysidine_TilS_N"/>
    <property type="match status" value="1"/>
</dbReference>
<dbReference type="Gene3D" id="3.40.50.620">
    <property type="entry name" value="HUPs"/>
    <property type="match status" value="1"/>
</dbReference>
<dbReference type="InterPro" id="IPR011063">
    <property type="entry name" value="TilS/TtcA_N"/>
</dbReference>
<keyword evidence="5 7" id="KW-0067">ATP-binding</keyword>
<dbReference type="GO" id="GO:0006400">
    <property type="term" value="P:tRNA modification"/>
    <property type="evidence" value="ECO:0007669"/>
    <property type="project" value="UniProtKB-UniRule"/>
</dbReference>